<keyword evidence="4" id="KW-0057">Aromatic amino acid biosynthesis</keyword>
<dbReference type="Pfam" id="PF02885">
    <property type="entry name" value="Glycos_trans_3N"/>
    <property type="match status" value="1"/>
</dbReference>
<keyword evidence="3" id="KW-0028">Amino-acid biosynthesis</keyword>
<evidence type="ECO:0000259" key="6">
    <source>
        <dbReference type="Pfam" id="PF02885"/>
    </source>
</evidence>
<dbReference type="InterPro" id="IPR005940">
    <property type="entry name" value="Anthranilate_Pribosyl_Tfrase"/>
</dbReference>
<evidence type="ECO:0000313" key="8">
    <source>
        <dbReference type="Proteomes" id="UP000307943"/>
    </source>
</evidence>
<dbReference type="InterPro" id="IPR017459">
    <property type="entry name" value="Glycosyl_Trfase_fam3_N_dom"/>
</dbReference>
<protein>
    <submittedName>
        <fullName evidence="7">Anthranilate phosphoribosyltransferase</fullName>
    </submittedName>
</protein>
<evidence type="ECO:0000256" key="3">
    <source>
        <dbReference type="ARBA" id="ARBA00022822"/>
    </source>
</evidence>
<keyword evidence="2 7" id="KW-0808">Transferase</keyword>
<dbReference type="EMBL" id="VDCQ01000008">
    <property type="protein sequence ID" value="TNJ66796.1"/>
    <property type="molecule type" value="Genomic_DNA"/>
</dbReference>
<keyword evidence="3" id="KW-0822">Tryptophan biosynthesis</keyword>
<dbReference type="GO" id="GO:0005829">
    <property type="term" value="C:cytosol"/>
    <property type="evidence" value="ECO:0007669"/>
    <property type="project" value="TreeGrafter"/>
</dbReference>
<dbReference type="InterPro" id="IPR036320">
    <property type="entry name" value="Glycosyl_Trfase_fam3_N_dom_sf"/>
</dbReference>
<evidence type="ECO:0000256" key="1">
    <source>
        <dbReference type="ARBA" id="ARBA00022676"/>
    </source>
</evidence>
<feature type="domain" description="Glycosyl transferase family 3 N-terminal" evidence="6">
    <location>
        <begin position="6"/>
        <end position="69"/>
    </location>
</feature>
<evidence type="ECO:0000256" key="2">
    <source>
        <dbReference type="ARBA" id="ARBA00022679"/>
    </source>
</evidence>
<keyword evidence="8" id="KW-1185">Reference proteome</keyword>
<feature type="domain" description="Glycosyl transferase family 3" evidence="5">
    <location>
        <begin position="93"/>
        <end position="328"/>
    </location>
</feature>
<dbReference type="AlphaFoldDB" id="A0A5C4TDT4"/>
<accession>A0A5C4TDT4</accession>
<dbReference type="GO" id="GO:0000162">
    <property type="term" value="P:L-tryptophan biosynthetic process"/>
    <property type="evidence" value="ECO:0007669"/>
    <property type="project" value="UniProtKB-KW"/>
</dbReference>
<dbReference type="SUPFAM" id="SSF47648">
    <property type="entry name" value="Nucleoside phosphorylase/phosphoribosyltransferase N-terminal domain"/>
    <property type="match status" value="1"/>
</dbReference>
<dbReference type="InterPro" id="IPR035902">
    <property type="entry name" value="Nuc_phospho_transferase"/>
</dbReference>
<dbReference type="PANTHER" id="PTHR43285:SF2">
    <property type="entry name" value="ANTHRANILATE PHOSPHORIBOSYLTRANSFERASE"/>
    <property type="match status" value="1"/>
</dbReference>
<evidence type="ECO:0000313" key="7">
    <source>
        <dbReference type="EMBL" id="TNJ66796.1"/>
    </source>
</evidence>
<dbReference type="InterPro" id="IPR000312">
    <property type="entry name" value="Glycosyl_Trfase_fam3"/>
</dbReference>
<evidence type="ECO:0000256" key="4">
    <source>
        <dbReference type="ARBA" id="ARBA00023141"/>
    </source>
</evidence>
<dbReference type="PANTHER" id="PTHR43285">
    <property type="entry name" value="ANTHRANILATE PHOSPHORIBOSYLTRANSFERASE"/>
    <property type="match status" value="1"/>
</dbReference>
<keyword evidence="1 7" id="KW-0328">Glycosyltransferase</keyword>
<reference evidence="7 8" key="1">
    <citation type="submission" date="2019-05" db="EMBL/GenBank/DDBJ databases">
        <title>We sequenced the genome of Paenibacillus hemerocallicola KCTC 33185 for further insight into its adaptation and study the phylogeny of Paenibacillus.</title>
        <authorList>
            <person name="Narsing Rao M.P."/>
        </authorList>
    </citation>
    <scope>NUCLEOTIDE SEQUENCE [LARGE SCALE GENOMIC DNA]</scope>
    <source>
        <strain evidence="7 8">KCTC 33185</strain>
    </source>
</reference>
<organism evidence="7 8">
    <name type="scientific">Paenibacillus hemerocallicola</name>
    <dbReference type="NCBI Taxonomy" id="1172614"/>
    <lineage>
        <taxon>Bacteria</taxon>
        <taxon>Bacillati</taxon>
        <taxon>Bacillota</taxon>
        <taxon>Bacilli</taxon>
        <taxon>Bacillales</taxon>
        <taxon>Paenibacillaceae</taxon>
        <taxon>Paenibacillus</taxon>
    </lineage>
</organism>
<dbReference type="SUPFAM" id="SSF52418">
    <property type="entry name" value="Nucleoside phosphorylase/phosphoribosyltransferase catalytic domain"/>
    <property type="match status" value="1"/>
</dbReference>
<dbReference type="GO" id="GO:0004048">
    <property type="term" value="F:anthranilate phosphoribosyltransferase activity"/>
    <property type="evidence" value="ECO:0007669"/>
    <property type="project" value="InterPro"/>
</dbReference>
<name>A0A5C4TDT4_9BACL</name>
<sequence length="346" mass="38227">MAMINLLKEVARGKRGARDLTYEESLAAAEAIMTLQATPAQIGAFFIAERVKLESVEELEAFVAVCRKYAHRTPVPNGIDCAGPYDGRKSSFIATFATAFLLASAGLPAALHGMASLPPKWGVTLHDLLGEAGIDAELLSHEQALHAARETGVLYVPAEQWCPPLKRLRSIREELGMRTALNTAEKLINYAHSPYTVFGVYHNTVFDRLARLLVKLEYRKALIVQGPEGSEDLFIDRPTRTYKVEDGQFQLHVIDPETLGLDTPLPETEWTAGEQLRVTEAVLRGEADLAYYNQVLLNGAVRLHIADRVSSVEEGLYTCKSLLDGGQAWDVYAKWREALSPAKVRP</sequence>
<dbReference type="Gene3D" id="1.20.970.10">
    <property type="entry name" value="Transferase, Pyrimidine Nucleoside Phosphorylase, Chain C"/>
    <property type="match status" value="1"/>
</dbReference>
<dbReference type="OrthoDB" id="9926at2"/>
<comment type="caution">
    <text evidence="7">The sequence shown here is derived from an EMBL/GenBank/DDBJ whole genome shotgun (WGS) entry which is preliminary data.</text>
</comment>
<dbReference type="Proteomes" id="UP000307943">
    <property type="component" value="Unassembled WGS sequence"/>
</dbReference>
<proteinExistence type="predicted"/>
<dbReference type="Pfam" id="PF00591">
    <property type="entry name" value="Glycos_transf_3"/>
    <property type="match status" value="1"/>
</dbReference>
<dbReference type="Gene3D" id="3.40.1030.10">
    <property type="entry name" value="Nucleoside phosphorylase/phosphoribosyltransferase catalytic domain"/>
    <property type="match status" value="1"/>
</dbReference>
<gene>
    <name evidence="7" type="ORF">FE784_07895</name>
</gene>
<evidence type="ECO:0000259" key="5">
    <source>
        <dbReference type="Pfam" id="PF00591"/>
    </source>
</evidence>